<feature type="non-terminal residue" evidence="2">
    <location>
        <position position="1"/>
    </location>
</feature>
<organism evidence="2 3">
    <name type="scientific">Candidatus Fischerbacteria bacterium RBG_13_37_8</name>
    <dbReference type="NCBI Taxonomy" id="1817863"/>
    <lineage>
        <taxon>Bacteria</taxon>
        <taxon>Candidatus Fischeribacteriota</taxon>
    </lineage>
</organism>
<reference evidence="2 3" key="1">
    <citation type="journal article" date="2016" name="Nat. Commun.">
        <title>Thousands of microbial genomes shed light on interconnected biogeochemical processes in an aquifer system.</title>
        <authorList>
            <person name="Anantharaman K."/>
            <person name="Brown C.T."/>
            <person name="Hug L.A."/>
            <person name="Sharon I."/>
            <person name="Castelle C.J."/>
            <person name="Probst A.J."/>
            <person name="Thomas B.C."/>
            <person name="Singh A."/>
            <person name="Wilkins M.J."/>
            <person name="Karaoz U."/>
            <person name="Brodie E.L."/>
            <person name="Williams K.H."/>
            <person name="Hubbard S.S."/>
            <person name="Banfield J.F."/>
        </authorList>
    </citation>
    <scope>NUCLEOTIDE SEQUENCE [LARGE SCALE GENOMIC DNA]</scope>
</reference>
<proteinExistence type="predicted"/>
<evidence type="ECO:0000256" key="1">
    <source>
        <dbReference type="SAM" id="MobiDB-lite"/>
    </source>
</evidence>
<dbReference type="STRING" id="1817863.A2Y62_11635"/>
<dbReference type="AlphaFoldDB" id="A0A1F5VI45"/>
<gene>
    <name evidence="2" type="ORF">A2Y62_11635</name>
</gene>
<dbReference type="Proteomes" id="UP000178943">
    <property type="component" value="Unassembled WGS sequence"/>
</dbReference>
<dbReference type="EMBL" id="MFGW01000169">
    <property type="protein sequence ID" value="OGF63096.1"/>
    <property type="molecule type" value="Genomic_DNA"/>
</dbReference>
<comment type="caution">
    <text evidence="2">The sequence shown here is derived from an EMBL/GenBank/DDBJ whole genome shotgun (WGS) entry which is preliminary data.</text>
</comment>
<feature type="region of interest" description="Disordered" evidence="1">
    <location>
        <begin position="108"/>
        <end position="213"/>
    </location>
</feature>
<evidence type="ECO:0000313" key="2">
    <source>
        <dbReference type="EMBL" id="OGF63096.1"/>
    </source>
</evidence>
<feature type="compositionally biased region" description="Basic and acidic residues" evidence="1">
    <location>
        <begin position="117"/>
        <end position="129"/>
    </location>
</feature>
<feature type="compositionally biased region" description="Low complexity" evidence="1">
    <location>
        <begin position="144"/>
        <end position="176"/>
    </location>
</feature>
<accession>A0A1F5VI45</accession>
<name>A0A1F5VI45_9BACT</name>
<protein>
    <submittedName>
        <fullName evidence="2">Uncharacterized protein</fullName>
    </submittedName>
</protein>
<evidence type="ECO:0000313" key="3">
    <source>
        <dbReference type="Proteomes" id="UP000178943"/>
    </source>
</evidence>
<dbReference type="Pfam" id="PF04404">
    <property type="entry name" value="ERF"/>
    <property type="match status" value="1"/>
</dbReference>
<dbReference type="InterPro" id="IPR007499">
    <property type="entry name" value="ERF_bacteria_virus"/>
</dbReference>
<sequence length="283" mass="30694">DTANPYFKSKYADLCEVVNTIKKAMVDAKAVLLIEQYPITEYKDAEPQCTTPKVGVCTRLTDVDSGEWESTTVYAYPAQDTPQAIGSVITYLRRYTLMPIFGVVPEDDDGNAASGSDKMDQRPPADRRPPATGRPAQQPPAPAQQPASASQPGPRPTRGNPRRATAPQQPPKTATPVMSALPAGVTPAPAEQGPNDLPWEPEAPAATQPASTFTQKEGCIGQSEYDQIIMGLHAKKIKKLKWLAYIKEKYNVDTASALTMEQFKEVFALIYSNPAAIDPGQSF</sequence>